<dbReference type="CDD" id="cd07133">
    <property type="entry name" value="ALDH_CALDH_CalB"/>
    <property type="match status" value="1"/>
</dbReference>
<dbReference type="RefSeq" id="WP_310797777.1">
    <property type="nucleotide sequence ID" value="NZ_CP123872.1"/>
</dbReference>
<comment type="similarity">
    <text evidence="1 4 7">Belongs to the aldehyde dehydrogenase family.</text>
</comment>
<feature type="active site" evidence="5">
    <location>
        <position position="257"/>
    </location>
</feature>
<evidence type="ECO:0000259" key="8">
    <source>
        <dbReference type="Pfam" id="PF00171"/>
    </source>
</evidence>
<protein>
    <recommendedName>
        <fullName evidence="4">Aldehyde dehydrogenase</fullName>
    </recommendedName>
</protein>
<evidence type="ECO:0000256" key="2">
    <source>
        <dbReference type="ARBA" id="ARBA00023002"/>
    </source>
</evidence>
<dbReference type="PANTHER" id="PTHR43570:SF20">
    <property type="entry name" value="ALDEHYDE DEHYDROGENASE ALDX-RELATED"/>
    <property type="match status" value="1"/>
</dbReference>
<keyword evidence="3" id="KW-0520">NAD</keyword>
<keyword evidence="10" id="KW-1185">Reference proteome</keyword>
<evidence type="ECO:0000313" key="9">
    <source>
        <dbReference type="EMBL" id="WND01947.1"/>
    </source>
</evidence>
<dbReference type="GO" id="GO:0006081">
    <property type="term" value="P:aldehyde metabolic process"/>
    <property type="evidence" value="ECO:0007669"/>
    <property type="project" value="InterPro"/>
</dbReference>
<dbReference type="PIRSF" id="PIRSF036492">
    <property type="entry name" value="ALDH"/>
    <property type="match status" value="1"/>
</dbReference>
<dbReference type="InterPro" id="IPR029510">
    <property type="entry name" value="Ald_DH_CS_GLU"/>
</dbReference>
<dbReference type="InterPro" id="IPR012394">
    <property type="entry name" value="Aldehyde_DH_NAD(P)"/>
</dbReference>
<dbReference type="InterPro" id="IPR016162">
    <property type="entry name" value="Ald_DH_N"/>
</dbReference>
<dbReference type="GO" id="GO:0005737">
    <property type="term" value="C:cytoplasm"/>
    <property type="evidence" value="ECO:0007669"/>
    <property type="project" value="TreeGrafter"/>
</dbReference>
<feature type="domain" description="Aldehyde dehydrogenase" evidence="8">
    <location>
        <begin position="31"/>
        <end position="450"/>
    </location>
</feature>
<dbReference type="PROSITE" id="PS00687">
    <property type="entry name" value="ALDEHYDE_DEHYDR_GLU"/>
    <property type="match status" value="1"/>
</dbReference>
<accession>A0AA52EG69</accession>
<gene>
    <name evidence="9" type="ORF">QGN29_10345</name>
</gene>
<dbReference type="InterPro" id="IPR016163">
    <property type="entry name" value="Ald_DH_C"/>
</dbReference>
<dbReference type="Pfam" id="PF00171">
    <property type="entry name" value="Aldedh"/>
    <property type="match status" value="1"/>
</dbReference>
<evidence type="ECO:0000256" key="4">
    <source>
        <dbReference type="PIRNR" id="PIRNR036492"/>
    </source>
</evidence>
<keyword evidence="2 4" id="KW-0560">Oxidoreductase</keyword>
<dbReference type="Gene3D" id="3.40.605.10">
    <property type="entry name" value="Aldehyde Dehydrogenase, Chain A, domain 1"/>
    <property type="match status" value="1"/>
</dbReference>
<evidence type="ECO:0000256" key="6">
    <source>
        <dbReference type="PROSITE-ProRule" id="PRU10007"/>
    </source>
</evidence>
<dbReference type="Gene3D" id="3.40.309.10">
    <property type="entry name" value="Aldehyde Dehydrogenase, Chain A, domain 2"/>
    <property type="match status" value="1"/>
</dbReference>
<dbReference type="AlphaFoldDB" id="A0AA52EG69"/>
<evidence type="ECO:0000256" key="5">
    <source>
        <dbReference type="PIRSR" id="PIRSR036492-1"/>
    </source>
</evidence>
<dbReference type="Proteomes" id="UP001268683">
    <property type="component" value="Chromosome"/>
</dbReference>
<dbReference type="EMBL" id="CP123872">
    <property type="protein sequence ID" value="WND01947.1"/>
    <property type="molecule type" value="Genomic_DNA"/>
</dbReference>
<dbReference type="PANTHER" id="PTHR43570">
    <property type="entry name" value="ALDEHYDE DEHYDROGENASE"/>
    <property type="match status" value="1"/>
</dbReference>
<proteinExistence type="inferred from homology"/>
<dbReference type="InterPro" id="IPR016161">
    <property type="entry name" value="Ald_DH/histidinol_DH"/>
</dbReference>
<dbReference type="SUPFAM" id="SSF53720">
    <property type="entry name" value="ALDH-like"/>
    <property type="match status" value="1"/>
</dbReference>
<reference evidence="9" key="1">
    <citation type="submission" date="2023-04" db="EMBL/GenBank/DDBJ databases">
        <title>Complete genome sequence of Temperatibacter marinus.</title>
        <authorList>
            <person name="Rong J.-C."/>
            <person name="Yi M.-L."/>
            <person name="Zhao Q."/>
        </authorList>
    </citation>
    <scope>NUCLEOTIDE SEQUENCE</scope>
    <source>
        <strain evidence="9">NBRC 110045</strain>
    </source>
</reference>
<dbReference type="KEGG" id="tmk:QGN29_10345"/>
<organism evidence="9 10">
    <name type="scientific">Temperatibacter marinus</name>
    <dbReference type="NCBI Taxonomy" id="1456591"/>
    <lineage>
        <taxon>Bacteria</taxon>
        <taxon>Pseudomonadati</taxon>
        <taxon>Pseudomonadota</taxon>
        <taxon>Alphaproteobacteria</taxon>
        <taxon>Kordiimonadales</taxon>
        <taxon>Temperatibacteraceae</taxon>
        <taxon>Temperatibacter</taxon>
    </lineage>
</organism>
<sequence>MDGGIVANEHFEAIQTLLNKQRESYLQEGFVSAAVRIDRLKRAKNLVLKYKDELLDVINEDYGNRSKEIGLVTDVMAANGALADAIKNVKKWMKPEKRGLMFPLGLLGARAQVNYQPKGVMGIITPWNFPLTMIFVPLAQALAAGNRVIIKPSEHTPKTSDFIQKIISESFDETEVAVYTGGVEVSQAFASQNWDHLMFTGAPVVGKLIMRAASENLVPVTLELGGKSPVLVSRGADLKMVAERVATWKMTNAGQICLTADYINLPEDKKDEFIEVYKQTVSEMFPTLLENDQYTSIITERHRDRMHGYLKECEDKGATVHTINPAKEDFSQQPEGMNKVAPAIIEGVDDSFKIMQEEIFGPLLPIRTYSKFEEVIDYVNDHERPLAIYYFGTDKAEIEVVSHHTTSGGLTINDCVWHGAHETLPFGGVGNSGMGRYHGFDGFKEFSHHKPVLKHPAKIGINKLLGIVPPYGATLKRTAKMELKK</sequence>
<name>A0AA52EG69_9PROT</name>
<evidence type="ECO:0000256" key="1">
    <source>
        <dbReference type="ARBA" id="ARBA00009986"/>
    </source>
</evidence>
<dbReference type="InterPro" id="IPR015590">
    <property type="entry name" value="Aldehyde_DH_dom"/>
</dbReference>
<evidence type="ECO:0000256" key="7">
    <source>
        <dbReference type="RuleBase" id="RU003345"/>
    </source>
</evidence>
<evidence type="ECO:0000256" key="3">
    <source>
        <dbReference type="ARBA" id="ARBA00023027"/>
    </source>
</evidence>
<feature type="active site" evidence="5 6">
    <location>
        <position position="223"/>
    </location>
</feature>
<evidence type="ECO:0000313" key="10">
    <source>
        <dbReference type="Proteomes" id="UP001268683"/>
    </source>
</evidence>
<dbReference type="GO" id="GO:0004029">
    <property type="term" value="F:aldehyde dehydrogenase (NAD+) activity"/>
    <property type="evidence" value="ECO:0007669"/>
    <property type="project" value="TreeGrafter"/>
</dbReference>